<dbReference type="GO" id="GO:0003700">
    <property type="term" value="F:DNA-binding transcription factor activity"/>
    <property type="evidence" value="ECO:0007669"/>
    <property type="project" value="InterPro"/>
</dbReference>
<dbReference type="InterPro" id="IPR001034">
    <property type="entry name" value="DeoR_HTH"/>
</dbReference>
<evidence type="ECO:0000256" key="3">
    <source>
        <dbReference type="ARBA" id="ARBA00023163"/>
    </source>
</evidence>
<evidence type="ECO:0000313" key="5">
    <source>
        <dbReference type="EMBL" id="AYV47403.1"/>
    </source>
</evidence>
<dbReference type="SMART" id="SM00420">
    <property type="entry name" value="HTH_DEOR"/>
    <property type="match status" value="1"/>
</dbReference>
<dbReference type="InterPro" id="IPR036390">
    <property type="entry name" value="WH_DNA-bd_sf"/>
</dbReference>
<proteinExistence type="predicted"/>
<evidence type="ECO:0000313" key="8">
    <source>
        <dbReference type="Proteomes" id="UP000281192"/>
    </source>
</evidence>
<feature type="domain" description="HTH deoR-type" evidence="4">
    <location>
        <begin position="6"/>
        <end position="61"/>
    </location>
</feature>
<dbReference type="KEGG" id="cfh:C1707_14665"/>
<reference evidence="6 7" key="1">
    <citation type="submission" date="2017-12" db="EMBL/GenBank/DDBJ databases">
        <title>The genome sequence of Caulobacter flavus CGMCC1 15093.</title>
        <authorList>
            <person name="Gao J."/>
            <person name="Mao X."/>
            <person name="Sun J."/>
        </authorList>
    </citation>
    <scope>NUCLEOTIDE SEQUENCE [LARGE SCALE GENOMIC DNA]</scope>
    <source>
        <strain evidence="6 7">CGMCC1 15093</strain>
    </source>
</reference>
<dbReference type="RefSeq" id="WP_101712055.1">
    <property type="nucleotide sequence ID" value="NZ_CP026100.1"/>
</dbReference>
<dbReference type="PANTHER" id="PTHR30363">
    <property type="entry name" value="HTH-TYPE TRANSCRIPTIONAL REGULATOR SRLR-RELATED"/>
    <property type="match status" value="1"/>
</dbReference>
<evidence type="ECO:0000313" key="6">
    <source>
        <dbReference type="EMBL" id="PLR18246.1"/>
    </source>
</evidence>
<dbReference type="InterPro" id="IPR037171">
    <property type="entry name" value="NagB/RpiA_transferase-like"/>
</dbReference>
<sequence length="254" mass="26848">MNDTPPVARRELIAQRLDQGQTVVAATLAEEFAVSEDAIRRDLRALAAEGRCRRVYGGALPVSPMSTSMTVRAAEDVDRKRVLARAAARLVTPGEVIFLDNGSANLALAAELPDDMGLKVITNSVPIASALFERQSLDFMILGGVVNREVGGVIDASAVLAVQQLSIDRCFLGACALSVRHGACIFDAGDAAFKRALVGVSEAIVLMALTDKLETRAPHRVAPLEAIDTLILEADAPQAIRDDLALGGARIILA</sequence>
<accession>A0A2N5CWW5</accession>
<evidence type="ECO:0000256" key="2">
    <source>
        <dbReference type="ARBA" id="ARBA00023015"/>
    </source>
</evidence>
<keyword evidence="3" id="KW-0804">Transcription</keyword>
<dbReference type="Proteomes" id="UP000234483">
    <property type="component" value="Unassembled WGS sequence"/>
</dbReference>
<evidence type="ECO:0000259" key="4">
    <source>
        <dbReference type="PROSITE" id="PS51000"/>
    </source>
</evidence>
<dbReference type="OrthoDB" id="9797223at2"/>
<dbReference type="InterPro" id="IPR014036">
    <property type="entry name" value="DeoR-like_C"/>
</dbReference>
<dbReference type="InterPro" id="IPR036388">
    <property type="entry name" value="WH-like_DNA-bd_sf"/>
</dbReference>
<dbReference type="PRINTS" id="PR00037">
    <property type="entry name" value="HTHLACR"/>
</dbReference>
<dbReference type="SMART" id="SM01134">
    <property type="entry name" value="DeoRC"/>
    <property type="match status" value="1"/>
</dbReference>
<dbReference type="Gene3D" id="1.10.10.10">
    <property type="entry name" value="Winged helix-like DNA-binding domain superfamily/Winged helix DNA-binding domain"/>
    <property type="match status" value="1"/>
</dbReference>
<dbReference type="InterPro" id="IPR050313">
    <property type="entry name" value="Carb_Metab_HTH_regulators"/>
</dbReference>
<evidence type="ECO:0000313" key="7">
    <source>
        <dbReference type="Proteomes" id="UP000234483"/>
    </source>
</evidence>
<dbReference type="Proteomes" id="UP000281192">
    <property type="component" value="Chromosome"/>
</dbReference>
<evidence type="ECO:0000256" key="1">
    <source>
        <dbReference type="ARBA" id="ARBA00022491"/>
    </source>
</evidence>
<dbReference type="Pfam" id="PF00455">
    <property type="entry name" value="DeoRC"/>
    <property type="match status" value="1"/>
</dbReference>
<dbReference type="SUPFAM" id="SSF100950">
    <property type="entry name" value="NagB/RpiA/CoA transferase-like"/>
    <property type="match status" value="1"/>
</dbReference>
<organism evidence="6 7">
    <name type="scientific">Caulobacter flavus</name>
    <dbReference type="NCBI Taxonomy" id="1679497"/>
    <lineage>
        <taxon>Bacteria</taxon>
        <taxon>Pseudomonadati</taxon>
        <taxon>Pseudomonadota</taxon>
        <taxon>Alphaproteobacteria</taxon>
        <taxon>Caulobacterales</taxon>
        <taxon>Caulobacteraceae</taxon>
        <taxon>Caulobacter</taxon>
    </lineage>
</organism>
<keyword evidence="1" id="KW-0678">Repressor</keyword>
<dbReference type="EMBL" id="PJRQ01000011">
    <property type="protein sequence ID" value="PLR18246.1"/>
    <property type="molecule type" value="Genomic_DNA"/>
</dbReference>
<dbReference type="PROSITE" id="PS51000">
    <property type="entry name" value="HTH_DEOR_2"/>
    <property type="match status" value="1"/>
</dbReference>
<name>A0A2N5CWW5_9CAUL</name>
<dbReference type="AlphaFoldDB" id="A0A2N5CWW5"/>
<keyword evidence="2" id="KW-0805">Transcription regulation</keyword>
<dbReference type="SUPFAM" id="SSF46785">
    <property type="entry name" value="Winged helix' DNA-binding domain"/>
    <property type="match status" value="1"/>
</dbReference>
<dbReference type="Pfam" id="PF08220">
    <property type="entry name" value="HTH_DeoR"/>
    <property type="match status" value="1"/>
</dbReference>
<keyword evidence="8" id="KW-1185">Reference proteome</keyword>
<dbReference type="EMBL" id="CP026100">
    <property type="protein sequence ID" value="AYV47403.1"/>
    <property type="molecule type" value="Genomic_DNA"/>
</dbReference>
<dbReference type="PANTHER" id="PTHR30363:SF4">
    <property type="entry name" value="GLYCEROL-3-PHOSPHATE REGULON REPRESSOR"/>
    <property type="match status" value="1"/>
</dbReference>
<reference evidence="5 8" key="2">
    <citation type="submission" date="2018-01" db="EMBL/GenBank/DDBJ databases">
        <title>Complete genome sequence of Caulobacter flavus RHGG3.</title>
        <authorList>
            <person name="Yang E."/>
        </authorList>
    </citation>
    <scope>NUCLEOTIDE SEQUENCE [LARGE SCALE GENOMIC DNA]</scope>
    <source>
        <strain evidence="5 8">RHGG3</strain>
    </source>
</reference>
<gene>
    <name evidence="5" type="ORF">C1707_14665</name>
    <name evidence="6" type="ORF">CFHF_05660</name>
</gene>
<protein>
    <submittedName>
        <fullName evidence="6">DeoR/GlpR transcriptional regulator</fullName>
    </submittedName>
</protein>